<dbReference type="HOGENOM" id="CLU_515477_0_0_2"/>
<dbReference type="KEGG" id="vmo:VMUT_1190"/>
<sequence>MLLRNSPSNNNAKIKVEELVNTLINVKNEILNNWDKIKNDDNVNTRDSALGSKMHYLSGFSLHPFVTLDVKVDNAESILAGLFISDASPVKYNNGTRVVTLNSPDPHLAVTLLISLISYLNVDGVKDYIYVTVSEGKAGLNVLFKHVIPIMGRSRDKIEKFIVSKEKAKALLSSPKVPDYLVPWLKDALNNWDNVRFRKGVRFVYYAVNGLIVRESLFGWFVGDGVLGHVSRGSFDIGFSFVVDGPVRRFMDEFLCGLYGCSGGFFGGSSGRGSEHYVVCPVKASVINDIVNLASKWPGYGLTDRVVKLLEAVRYSTPCLTYAKYPVVNVLGHDLVLRKHNMGRGWYLAKSTSDEGLARAIVNDLKAAGFNVSINNRDGRFEIYVPIEDTKRVLRMLGVYERFYGEPRRLPSIDDLVDVLSRFSVRRWHVHVARARNGRGYEYTESCLLISLGDSGAAVRLRDELAGLGVRVRKVVWGTVIICNAEDRELLINALSIVKPQ</sequence>
<evidence type="ECO:0008006" key="3">
    <source>
        <dbReference type="Google" id="ProtNLM"/>
    </source>
</evidence>
<accession>F0QYG2</accession>
<protein>
    <recommendedName>
        <fullName evidence="3">DOD-type homing endonuclease domain-containing protein</fullName>
    </recommendedName>
</protein>
<dbReference type="eggNOG" id="arCOG13786">
    <property type="taxonomic scope" value="Archaea"/>
</dbReference>
<dbReference type="EMBL" id="CP002529">
    <property type="protein sequence ID" value="ADY01395.1"/>
    <property type="molecule type" value="Genomic_DNA"/>
</dbReference>
<dbReference type="RefSeq" id="WP_013604557.1">
    <property type="nucleotide sequence ID" value="NC_015151.1"/>
</dbReference>
<name>F0QYG2_VULM7</name>
<dbReference type="Proteomes" id="UP000007485">
    <property type="component" value="Chromosome"/>
</dbReference>
<dbReference type="OrthoDB" id="27984at2157"/>
<proteinExistence type="predicted"/>
<organism evidence="1 2">
    <name type="scientific">Vulcanisaeta moutnovskia (strain 768-28)</name>
    <dbReference type="NCBI Taxonomy" id="985053"/>
    <lineage>
        <taxon>Archaea</taxon>
        <taxon>Thermoproteota</taxon>
        <taxon>Thermoprotei</taxon>
        <taxon>Thermoproteales</taxon>
        <taxon>Thermoproteaceae</taxon>
        <taxon>Vulcanisaeta</taxon>
    </lineage>
</organism>
<dbReference type="GeneID" id="10288842"/>
<gene>
    <name evidence="1" type="ordered locus">VMUT_1190</name>
</gene>
<reference evidence="1 2" key="1">
    <citation type="journal article" date="2011" name="J. Bacteriol.">
        <title>Complete genome sequence of 'Vulcanisaeta moutnovskia' strain 768-28, a novel member of the hyperthermophilic crenarchaeal genus vulcanisaeta.</title>
        <authorList>
            <person name="Gumerov V.M."/>
            <person name="Mardanov A.V."/>
            <person name="Beletsky A.V."/>
            <person name="Prokofeva M.I."/>
            <person name="Bonch-Osmolovskaya E.A."/>
            <person name="Ravin N.V."/>
            <person name="Skryabin K.G."/>
        </authorList>
    </citation>
    <scope>NUCLEOTIDE SEQUENCE [LARGE SCALE GENOMIC DNA]</scope>
    <source>
        <strain evidence="1 2">768-28</strain>
    </source>
</reference>
<dbReference type="AlphaFoldDB" id="F0QYG2"/>
<keyword evidence="2" id="KW-1185">Reference proteome</keyword>
<evidence type="ECO:0000313" key="1">
    <source>
        <dbReference type="EMBL" id="ADY01395.1"/>
    </source>
</evidence>
<evidence type="ECO:0000313" key="2">
    <source>
        <dbReference type="Proteomes" id="UP000007485"/>
    </source>
</evidence>